<dbReference type="RefSeq" id="WP_268061293.1">
    <property type="nucleotide sequence ID" value="NZ_JAPQFJ010000008.1"/>
</dbReference>
<gene>
    <name evidence="2" type="ORF">OW729_09720</name>
</gene>
<dbReference type="PANTHER" id="PTHR35191:SF1">
    <property type="entry name" value="PROPHAGE SIDE TAIL FIBER PROTEIN HOMOLOG STFQ-RELATED"/>
    <property type="match status" value="1"/>
</dbReference>
<evidence type="ECO:0000259" key="1">
    <source>
        <dbReference type="Pfam" id="PF12571"/>
    </source>
</evidence>
<dbReference type="EMBL" id="JAPQFJ010000008">
    <property type="protein sequence ID" value="MCY6958880.1"/>
    <property type="molecule type" value="Genomic_DNA"/>
</dbReference>
<dbReference type="Pfam" id="PF12571">
    <property type="entry name" value="Phage_tail_fib"/>
    <property type="match status" value="1"/>
</dbReference>
<keyword evidence="3" id="KW-1185">Reference proteome</keyword>
<protein>
    <submittedName>
        <fullName evidence="2">Phage tail protein</fullName>
    </submittedName>
</protein>
<dbReference type="InterPro" id="IPR051934">
    <property type="entry name" value="Phage_Tail_Fiber_Structural"/>
</dbReference>
<dbReference type="InterPro" id="IPR022225">
    <property type="entry name" value="Phage_tail_fibre_N"/>
</dbReference>
<organism evidence="2 3">
    <name type="scientific">Clostridium brassicae</name>
    <dbReference type="NCBI Taxonomy" id="2999072"/>
    <lineage>
        <taxon>Bacteria</taxon>
        <taxon>Bacillati</taxon>
        <taxon>Bacillota</taxon>
        <taxon>Clostridia</taxon>
        <taxon>Eubacteriales</taxon>
        <taxon>Clostridiaceae</taxon>
        <taxon>Clostridium</taxon>
    </lineage>
</organism>
<dbReference type="Proteomes" id="UP001144612">
    <property type="component" value="Unassembled WGS sequence"/>
</dbReference>
<evidence type="ECO:0000313" key="3">
    <source>
        <dbReference type="Proteomes" id="UP001144612"/>
    </source>
</evidence>
<evidence type="ECO:0000313" key="2">
    <source>
        <dbReference type="EMBL" id="MCY6958880.1"/>
    </source>
</evidence>
<reference evidence="2" key="1">
    <citation type="submission" date="2022-12" db="EMBL/GenBank/DDBJ databases">
        <title>Clostridium sp. nov., isolated from industrial wastewater.</title>
        <authorList>
            <person name="Jiayan W."/>
        </authorList>
    </citation>
    <scope>NUCLEOTIDE SEQUENCE</scope>
    <source>
        <strain evidence="2">ZC22-4</strain>
    </source>
</reference>
<sequence length="207" mass="22962">MAEQFYTLLTKIGKAKIANATALGNKVNFATLKVGDGKGKYYNPTEEQEDLVNEVWQGNINSIRVDEDNPNWVVIEVIIPSSIGGFMIREAGIFDDENNMIAIGKYPETYKPQAQDGSTKDLVIKMILEVSNTSSVTLKIDPTVILATQKDIQLLSNNLNDFKKSVESSLSDMATNKQDKILKDETITAKYELVVKNGRPYLKVVAV</sequence>
<name>A0ABT4D9C3_9CLOT</name>
<accession>A0ABT4D9C3</accession>
<proteinExistence type="predicted"/>
<dbReference type="PANTHER" id="PTHR35191">
    <property type="entry name" value="PROPHAGE SIDE TAIL FIBER PROTEIN HOMOLOG STFQ-RELATED"/>
    <property type="match status" value="1"/>
</dbReference>
<feature type="domain" description="Phage tail fibre protein N-terminal" evidence="1">
    <location>
        <begin position="1"/>
        <end position="150"/>
    </location>
</feature>
<comment type="caution">
    <text evidence="2">The sequence shown here is derived from an EMBL/GenBank/DDBJ whole genome shotgun (WGS) entry which is preliminary data.</text>
</comment>